<dbReference type="AlphaFoldDB" id="A0A0F9M655"/>
<dbReference type="EMBL" id="LAZR01005095">
    <property type="protein sequence ID" value="KKN02895.1"/>
    <property type="molecule type" value="Genomic_DNA"/>
</dbReference>
<accession>A0A0F9M655</accession>
<protein>
    <submittedName>
        <fullName evidence="1">Uncharacterized protein</fullName>
    </submittedName>
</protein>
<name>A0A0F9M655_9ZZZZ</name>
<gene>
    <name evidence="1" type="ORF">LCGC14_1113110</name>
</gene>
<organism evidence="1">
    <name type="scientific">marine sediment metagenome</name>
    <dbReference type="NCBI Taxonomy" id="412755"/>
    <lineage>
        <taxon>unclassified sequences</taxon>
        <taxon>metagenomes</taxon>
        <taxon>ecological metagenomes</taxon>
    </lineage>
</organism>
<proteinExistence type="predicted"/>
<sequence>MRESTAHRFSLQQVYIKQLTQCGVPQEHYTST</sequence>
<evidence type="ECO:0000313" key="1">
    <source>
        <dbReference type="EMBL" id="KKN02895.1"/>
    </source>
</evidence>
<reference evidence="1" key="1">
    <citation type="journal article" date="2015" name="Nature">
        <title>Complex archaea that bridge the gap between prokaryotes and eukaryotes.</title>
        <authorList>
            <person name="Spang A."/>
            <person name="Saw J.H."/>
            <person name="Jorgensen S.L."/>
            <person name="Zaremba-Niedzwiedzka K."/>
            <person name="Martijn J."/>
            <person name="Lind A.E."/>
            <person name="van Eijk R."/>
            <person name="Schleper C."/>
            <person name="Guy L."/>
            <person name="Ettema T.J."/>
        </authorList>
    </citation>
    <scope>NUCLEOTIDE SEQUENCE</scope>
</reference>
<comment type="caution">
    <text evidence="1">The sequence shown here is derived from an EMBL/GenBank/DDBJ whole genome shotgun (WGS) entry which is preliminary data.</text>
</comment>